<dbReference type="InterPro" id="IPR001138">
    <property type="entry name" value="Zn2Cys6_DnaBD"/>
</dbReference>
<dbReference type="GeneID" id="40385759"/>
<dbReference type="PANTHER" id="PTHR37534:SF43">
    <property type="entry name" value="FINGER DOMAIN PROTEIN, PUTATIVE (AFU_ORTHOLOGUE AFUA_1G01850)-RELATED"/>
    <property type="match status" value="1"/>
</dbReference>
<dbReference type="RefSeq" id="XP_029323407.1">
    <property type="nucleotide sequence ID" value="XM_029467547.1"/>
</dbReference>
<name>A0A2U9R9X0_PICKU</name>
<dbReference type="PANTHER" id="PTHR37534">
    <property type="entry name" value="TRANSCRIPTIONAL ACTIVATOR PROTEIN UGA3"/>
    <property type="match status" value="1"/>
</dbReference>
<evidence type="ECO:0000256" key="1">
    <source>
        <dbReference type="ARBA" id="ARBA00004123"/>
    </source>
</evidence>
<sequence>MLRLVRQVPMQGGRAPRNTKVKPRSRLGCDNCKKLKTKCDETKPSCLKCSKRGIDCVYSLEMVFQNPKMGHRKPKRLSKSPVSNKRSSLGASESAPLEKSVEKCLLLPFNMPSFIPSSEIPILPLPENLLDHPYFREAFDFYRHFTAHFVVAAKPQLYPWNPLHTIVPELARDNKNLLDLLVSHALTHRSLVLTDENYNPHLIELLVTRGMYNLISTVGSARNEVTCISALMLCTQRIFSVADTDKYREIIEIAHTSYMAYIENDLDITRNDTGQYVLHEKKNCLAYFLRNWIGYFEIIGLMMYMAPNRANTFFREKLVYEQFELRNDSKIDLFLGFNIDFLLIFDRLIPILKEADKTNDHISSDVLAKALEWEHELRAQYQQFRSTPAKPTDPTESDDILNATNEVFYNTGLLQLYRRVYKIPRNSKIVQNMVTKIYKRFKHVIESASSAENCAILPLFVAACESIEKEHRNFFYERFKIQFLGGNFPTGDVLKILVETWNTGDPWIKSAERVAGENGFFLI</sequence>
<dbReference type="PROSITE" id="PS50048">
    <property type="entry name" value="ZN2_CY6_FUNGAL_2"/>
    <property type="match status" value="1"/>
</dbReference>
<evidence type="ECO:0000256" key="2">
    <source>
        <dbReference type="ARBA" id="ARBA00023242"/>
    </source>
</evidence>
<dbReference type="KEGG" id="pkz:C5L36_0D06570"/>
<dbReference type="GO" id="GO:0000981">
    <property type="term" value="F:DNA-binding transcription factor activity, RNA polymerase II-specific"/>
    <property type="evidence" value="ECO:0007669"/>
    <property type="project" value="InterPro"/>
</dbReference>
<dbReference type="InterPro" id="IPR021858">
    <property type="entry name" value="Fun_TF"/>
</dbReference>
<dbReference type="PROSITE" id="PS00463">
    <property type="entry name" value="ZN2_CY6_FUNGAL_1"/>
    <property type="match status" value="1"/>
</dbReference>
<accession>A0A2U9R9X0</accession>
<dbReference type="Proteomes" id="UP000249293">
    <property type="component" value="Chromosome 4"/>
</dbReference>
<evidence type="ECO:0000313" key="5">
    <source>
        <dbReference type="EMBL" id="AWU77931.1"/>
    </source>
</evidence>
<feature type="domain" description="Zn(2)-C6 fungal-type" evidence="4">
    <location>
        <begin position="28"/>
        <end position="58"/>
    </location>
</feature>
<feature type="compositionally biased region" description="Polar residues" evidence="3">
    <location>
        <begin position="80"/>
        <end position="91"/>
    </location>
</feature>
<comment type="subcellular location">
    <subcellularLocation>
        <location evidence="1">Nucleus</location>
    </subcellularLocation>
</comment>
<reference evidence="5 6" key="1">
    <citation type="submission" date="2018-06" db="EMBL/GenBank/DDBJ databases">
        <title>Population genomics shows no distinction between pathogenic Candida krusei and environmental Pichia kudriavzevii: One species, four names.</title>
        <authorList>
            <person name="Douglass A.P."/>
            <person name="Offei B."/>
            <person name="Braun-Galleani S."/>
            <person name="Coughlan A.Y."/>
            <person name="Martos A."/>
            <person name="Ortiz-Merino R.A."/>
            <person name="Byrne K.P."/>
            <person name="Wolfe K.H."/>
        </authorList>
    </citation>
    <scope>NUCLEOTIDE SEQUENCE [LARGE SCALE GENOMIC DNA]</scope>
    <source>
        <strain evidence="5 6">CBS573</strain>
    </source>
</reference>
<dbReference type="CDD" id="cd00067">
    <property type="entry name" value="GAL4"/>
    <property type="match status" value="1"/>
</dbReference>
<dbReference type="EMBL" id="CP028776">
    <property type="protein sequence ID" value="AWU77931.1"/>
    <property type="molecule type" value="Genomic_DNA"/>
</dbReference>
<organism evidence="5 6">
    <name type="scientific">Pichia kudriavzevii</name>
    <name type="common">Yeast</name>
    <name type="synonym">Issatchenkia orientalis</name>
    <dbReference type="NCBI Taxonomy" id="4909"/>
    <lineage>
        <taxon>Eukaryota</taxon>
        <taxon>Fungi</taxon>
        <taxon>Dikarya</taxon>
        <taxon>Ascomycota</taxon>
        <taxon>Saccharomycotina</taxon>
        <taxon>Pichiomycetes</taxon>
        <taxon>Pichiales</taxon>
        <taxon>Pichiaceae</taxon>
        <taxon>Pichia</taxon>
    </lineage>
</organism>
<dbReference type="InterPro" id="IPR036864">
    <property type="entry name" value="Zn2-C6_fun-type_DNA-bd_sf"/>
</dbReference>
<dbReference type="AlphaFoldDB" id="A0A2U9R9X0"/>
<dbReference type="Gene3D" id="4.10.240.10">
    <property type="entry name" value="Zn(2)-C6 fungal-type DNA-binding domain"/>
    <property type="match status" value="1"/>
</dbReference>
<dbReference type="SMART" id="SM00066">
    <property type="entry name" value="GAL4"/>
    <property type="match status" value="1"/>
</dbReference>
<feature type="compositionally biased region" description="Basic residues" evidence="3">
    <location>
        <begin position="69"/>
        <end position="78"/>
    </location>
</feature>
<dbReference type="GO" id="GO:0045944">
    <property type="term" value="P:positive regulation of transcription by RNA polymerase II"/>
    <property type="evidence" value="ECO:0007669"/>
    <property type="project" value="TreeGrafter"/>
</dbReference>
<dbReference type="OrthoDB" id="5229455at2759"/>
<gene>
    <name evidence="5" type="ORF">C5L36_0D06570</name>
</gene>
<dbReference type="GO" id="GO:0008270">
    <property type="term" value="F:zinc ion binding"/>
    <property type="evidence" value="ECO:0007669"/>
    <property type="project" value="InterPro"/>
</dbReference>
<dbReference type="VEuPathDB" id="FungiDB:C5L36_0D06570"/>
<dbReference type="GO" id="GO:0000976">
    <property type="term" value="F:transcription cis-regulatory region binding"/>
    <property type="evidence" value="ECO:0007669"/>
    <property type="project" value="TreeGrafter"/>
</dbReference>
<feature type="region of interest" description="Disordered" evidence="3">
    <location>
        <begin position="1"/>
        <end position="23"/>
    </location>
</feature>
<evidence type="ECO:0000259" key="4">
    <source>
        <dbReference type="PROSITE" id="PS50048"/>
    </source>
</evidence>
<keyword evidence="2" id="KW-0539">Nucleus</keyword>
<dbReference type="Pfam" id="PF11951">
    <property type="entry name" value="Fungal_trans_2"/>
    <property type="match status" value="1"/>
</dbReference>
<dbReference type="SUPFAM" id="SSF57701">
    <property type="entry name" value="Zn2/Cys6 DNA-binding domain"/>
    <property type="match status" value="1"/>
</dbReference>
<evidence type="ECO:0000256" key="3">
    <source>
        <dbReference type="SAM" id="MobiDB-lite"/>
    </source>
</evidence>
<dbReference type="Pfam" id="PF00172">
    <property type="entry name" value="Zn_clus"/>
    <property type="match status" value="1"/>
</dbReference>
<feature type="region of interest" description="Disordered" evidence="3">
    <location>
        <begin position="69"/>
        <end position="95"/>
    </location>
</feature>
<evidence type="ECO:0000313" key="6">
    <source>
        <dbReference type="Proteomes" id="UP000249293"/>
    </source>
</evidence>
<proteinExistence type="predicted"/>
<protein>
    <recommendedName>
        <fullName evidence="4">Zn(2)-C6 fungal-type domain-containing protein</fullName>
    </recommendedName>
</protein>
<dbReference type="GO" id="GO:0005634">
    <property type="term" value="C:nucleus"/>
    <property type="evidence" value="ECO:0007669"/>
    <property type="project" value="UniProtKB-SubCell"/>
</dbReference>
<keyword evidence="6" id="KW-1185">Reference proteome</keyword>